<feature type="domain" description="Copper resistance protein D" evidence="2">
    <location>
        <begin position="48"/>
        <end position="147"/>
    </location>
</feature>
<evidence type="ECO:0000256" key="1">
    <source>
        <dbReference type="SAM" id="Phobius"/>
    </source>
</evidence>
<evidence type="ECO:0000259" key="2">
    <source>
        <dbReference type="Pfam" id="PF05425"/>
    </source>
</evidence>
<dbReference type="RefSeq" id="WP_085276746.1">
    <property type="nucleotide sequence ID" value="NZ_FXAG01000013.1"/>
</dbReference>
<keyword evidence="1" id="KW-1133">Transmembrane helix</keyword>
<dbReference type="InterPro" id="IPR008457">
    <property type="entry name" value="Cu-R_CopD_dom"/>
</dbReference>
<dbReference type="AlphaFoldDB" id="A0A1Y6C216"/>
<evidence type="ECO:0000313" key="4">
    <source>
        <dbReference type="Proteomes" id="UP000192920"/>
    </source>
</evidence>
<dbReference type="EMBL" id="FXAG01000013">
    <property type="protein sequence ID" value="SMF31453.1"/>
    <property type="molecule type" value="Genomic_DNA"/>
</dbReference>
<dbReference type="STRING" id="1123014.SAMN02745746_02520"/>
<dbReference type="Proteomes" id="UP000192920">
    <property type="component" value="Unassembled WGS sequence"/>
</dbReference>
<dbReference type="Pfam" id="PF05425">
    <property type="entry name" value="CopD"/>
    <property type="match status" value="1"/>
</dbReference>
<evidence type="ECO:0000313" key="3">
    <source>
        <dbReference type="EMBL" id="SMF31453.1"/>
    </source>
</evidence>
<feature type="transmembrane region" description="Helical" evidence="1">
    <location>
        <begin position="132"/>
        <end position="152"/>
    </location>
</feature>
<gene>
    <name evidence="3" type="ORF">SAMN02745746_02520</name>
</gene>
<proteinExistence type="predicted"/>
<feature type="transmembrane region" description="Helical" evidence="1">
    <location>
        <begin position="49"/>
        <end position="72"/>
    </location>
</feature>
<sequence length="153" mass="17111">MTPEPLFRFLHITSVVLWVGGMFFAYVCLRPIAAELLDPPHRLRLWQRVFARFFVWVWGAVILIPVSGLAMLTRVGFDTAPLNWHLMLMIGLAMIAIYLYVFFGPYAELKRAVAAEEWKAGGEALGLIRKAVGINLALGIVTIAVATLGRWLA</sequence>
<feature type="transmembrane region" description="Helical" evidence="1">
    <location>
        <begin position="6"/>
        <end position="29"/>
    </location>
</feature>
<dbReference type="GO" id="GO:0016020">
    <property type="term" value="C:membrane"/>
    <property type="evidence" value="ECO:0007669"/>
    <property type="project" value="InterPro"/>
</dbReference>
<accession>A0A1Y6C216</accession>
<keyword evidence="1" id="KW-0812">Transmembrane</keyword>
<organism evidence="3 4">
    <name type="scientific">Pseudogulbenkiania subflava DSM 22618</name>
    <dbReference type="NCBI Taxonomy" id="1123014"/>
    <lineage>
        <taxon>Bacteria</taxon>
        <taxon>Pseudomonadati</taxon>
        <taxon>Pseudomonadota</taxon>
        <taxon>Betaproteobacteria</taxon>
        <taxon>Neisseriales</taxon>
        <taxon>Chromobacteriaceae</taxon>
        <taxon>Pseudogulbenkiania</taxon>
    </lineage>
</organism>
<keyword evidence="4" id="KW-1185">Reference proteome</keyword>
<feature type="transmembrane region" description="Helical" evidence="1">
    <location>
        <begin position="84"/>
        <end position="103"/>
    </location>
</feature>
<keyword evidence="1" id="KW-0472">Membrane</keyword>
<reference evidence="4" key="1">
    <citation type="submission" date="2017-04" db="EMBL/GenBank/DDBJ databases">
        <authorList>
            <person name="Varghese N."/>
            <person name="Submissions S."/>
        </authorList>
    </citation>
    <scope>NUCLEOTIDE SEQUENCE [LARGE SCALE GENOMIC DNA]</scope>
    <source>
        <strain evidence="4">DSM 22618</strain>
    </source>
</reference>
<name>A0A1Y6C216_9NEIS</name>
<protein>
    <submittedName>
        <fullName evidence="3">Uncharacterized membrane protein</fullName>
    </submittedName>
</protein>